<evidence type="ECO:0000256" key="1">
    <source>
        <dbReference type="SAM" id="MobiDB-lite"/>
    </source>
</evidence>
<feature type="region of interest" description="Disordered" evidence="1">
    <location>
        <begin position="54"/>
        <end position="82"/>
    </location>
</feature>
<keyword evidence="2" id="KW-0472">Membrane</keyword>
<keyword evidence="2" id="KW-0812">Transmembrane</keyword>
<dbReference type="EMBL" id="CP040915">
    <property type="protein sequence ID" value="QDC26828.1"/>
    <property type="molecule type" value="Genomic_DNA"/>
</dbReference>
<protein>
    <submittedName>
        <fullName evidence="3">DUF1049 domain-containing protein</fullName>
    </submittedName>
</protein>
<dbReference type="AlphaFoldDB" id="A0A5B8C8L0"/>
<dbReference type="Proteomes" id="UP000314616">
    <property type="component" value="Chromosome"/>
</dbReference>
<dbReference type="KEGG" id="gyu:FE374_17925"/>
<feature type="transmembrane region" description="Helical" evidence="2">
    <location>
        <begin position="128"/>
        <end position="148"/>
    </location>
</feature>
<proteinExistence type="predicted"/>
<dbReference type="OrthoDB" id="3406105at2"/>
<organism evidence="3 4">
    <name type="scientific">Georgenia yuyongxinii</name>
    <dbReference type="NCBI Taxonomy" id="2589797"/>
    <lineage>
        <taxon>Bacteria</taxon>
        <taxon>Bacillati</taxon>
        <taxon>Actinomycetota</taxon>
        <taxon>Actinomycetes</taxon>
        <taxon>Micrococcales</taxon>
        <taxon>Bogoriellaceae</taxon>
        <taxon>Georgenia</taxon>
    </lineage>
</organism>
<sequence length="163" mass="17372">MPARPNLFHVLLCGGPAPPVASVLTRRRRIEVSATLPSRPGRALAGRPEEAVMAVGPEAVRPPETGAPDTEETSPSSQARTPRSRAGAAWVGICVAAIVLVALIVFMLQNTQRVLISFFSFEGMVPLSLALLIAGVGVGIVALVIGSVRITQLRRRLTHERQR</sequence>
<accession>A0A5B8C8L0</accession>
<reference evidence="3 4" key="1">
    <citation type="submission" date="2019-05" db="EMBL/GenBank/DDBJ databases">
        <title>Georgenia *** sp. nov., and Georgenia *** sp. nov., isolated from the intestinal contents of plateau pika (Ochotona curzoniae) in the Qinghai-Tibet plateau of China.</title>
        <authorList>
            <person name="Tian Z."/>
        </authorList>
    </citation>
    <scope>NUCLEOTIDE SEQUENCE [LARGE SCALE GENOMIC DNA]</scope>
    <source>
        <strain evidence="3 4">Z443</strain>
    </source>
</reference>
<feature type="transmembrane region" description="Helical" evidence="2">
    <location>
        <begin position="87"/>
        <end position="108"/>
    </location>
</feature>
<evidence type="ECO:0000256" key="2">
    <source>
        <dbReference type="SAM" id="Phobius"/>
    </source>
</evidence>
<keyword evidence="2" id="KW-1133">Transmembrane helix</keyword>
<name>A0A5B8C8L0_9MICO</name>
<evidence type="ECO:0000313" key="4">
    <source>
        <dbReference type="Proteomes" id="UP000314616"/>
    </source>
</evidence>
<evidence type="ECO:0000313" key="3">
    <source>
        <dbReference type="EMBL" id="QDC26828.1"/>
    </source>
</evidence>
<gene>
    <name evidence="3" type="ORF">FE374_17925</name>
</gene>